<keyword evidence="3" id="KW-1185">Reference proteome</keyword>
<proteinExistence type="predicted"/>
<evidence type="ECO:0000313" key="3">
    <source>
        <dbReference type="Proteomes" id="UP001597548"/>
    </source>
</evidence>
<dbReference type="EMBL" id="JBHUOS010000001">
    <property type="protein sequence ID" value="MFD2914673.1"/>
    <property type="molecule type" value="Genomic_DNA"/>
</dbReference>
<evidence type="ECO:0000256" key="1">
    <source>
        <dbReference type="SAM" id="Phobius"/>
    </source>
</evidence>
<organism evidence="2 3">
    <name type="scientific">Psychroserpens luteus</name>
    <dbReference type="NCBI Taxonomy" id="1434066"/>
    <lineage>
        <taxon>Bacteria</taxon>
        <taxon>Pseudomonadati</taxon>
        <taxon>Bacteroidota</taxon>
        <taxon>Flavobacteriia</taxon>
        <taxon>Flavobacteriales</taxon>
        <taxon>Flavobacteriaceae</taxon>
        <taxon>Psychroserpens</taxon>
    </lineage>
</organism>
<keyword evidence="1" id="KW-0472">Membrane</keyword>
<keyword evidence="1" id="KW-0812">Transmembrane</keyword>
<keyword evidence="1" id="KW-1133">Transmembrane helix</keyword>
<dbReference type="RefSeq" id="WP_194507651.1">
    <property type="nucleotide sequence ID" value="NZ_JADILU010000003.1"/>
</dbReference>
<name>A0ABW5ZRK6_9FLAO</name>
<gene>
    <name evidence="2" type="ORF">ACFS29_03400</name>
</gene>
<comment type="caution">
    <text evidence="2">The sequence shown here is derived from an EMBL/GenBank/DDBJ whole genome shotgun (WGS) entry which is preliminary data.</text>
</comment>
<dbReference type="Proteomes" id="UP001597548">
    <property type="component" value="Unassembled WGS sequence"/>
</dbReference>
<evidence type="ECO:0000313" key="2">
    <source>
        <dbReference type="EMBL" id="MFD2914673.1"/>
    </source>
</evidence>
<feature type="transmembrane region" description="Helical" evidence="1">
    <location>
        <begin position="6"/>
        <end position="23"/>
    </location>
</feature>
<protein>
    <submittedName>
        <fullName evidence="2">Uncharacterized protein</fullName>
    </submittedName>
</protein>
<reference evidence="3" key="1">
    <citation type="journal article" date="2019" name="Int. J. Syst. Evol. Microbiol.">
        <title>The Global Catalogue of Microorganisms (GCM) 10K type strain sequencing project: providing services to taxonomists for standard genome sequencing and annotation.</title>
        <authorList>
            <consortium name="The Broad Institute Genomics Platform"/>
            <consortium name="The Broad Institute Genome Sequencing Center for Infectious Disease"/>
            <person name="Wu L."/>
            <person name="Ma J."/>
        </authorList>
    </citation>
    <scope>NUCLEOTIDE SEQUENCE [LARGE SCALE GENOMIC DNA]</scope>
    <source>
        <strain evidence="3">KCTC 32514</strain>
    </source>
</reference>
<accession>A0ABW5ZRK6</accession>
<sequence length="158" mass="18161">MNLGVTITSAVLVLLVIAPVALIQQQQKKKERKILKSLKALASKYNCTLTEYEVFKNFAIGLDEKNNNLFFYKKNSLKEISQHVDLNKIKSCGILNSKKANNKSKQDNIARLQLILNPLDNIKHEQTIEIYNQTDDFQLNGELDVIHKWEHLIQNSLK</sequence>